<comment type="caution">
    <text evidence="3">The sequence shown here is derived from an EMBL/GenBank/DDBJ whole genome shotgun (WGS) entry which is preliminary data.</text>
</comment>
<feature type="region of interest" description="Disordered" evidence="2">
    <location>
        <begin position="356"/>
        <end position="376"/>
    </location>
</feature>
<gene>
    <name evidence="3" type="ORF">TL16_g01599</name>
</gene>
<evidence type="ECO:0000313" key="3">
    <source>
        <dbReference type="EMBL" id="GMH54066.1"/>
    </source>
</evidence>
<dbReference type="Proteomes" id="UP001162640">
    <property type="component" value="Unassembled WGS sequence"/>
</dbReference>
<dbReference type="EMBL" id="BLQM01000036">
    <property type="protein sequence ID" value="GMH54066.1"/>
    <property type="molecule type" value="Genomic_DNA"/>
</dbReference>
<feature type="compositionally biased region" description="Low complexity" evidence="2">
    <location>
        <begin position="152"/>
        <end position="167"/>
    </location>
</feature>
<feature type="coiled-coil region" evidence="1">
    <location>
        <begin position="95"/>
        <end position="122"/>
    </location>
</feature>
<name>A0A9W6ZJS5_9STRA</name>
<feature type="compositionally biased region" description="Low complexity" evidence="2">
    <location>
        <begin position="10"/>
        <end position="38"/>
    </location>
</feature>
<sequence>MKNRLKATYSSSSSNASRLLHSSRSYNSNASSNINNNKNDGDDGSVPNPQPNPNNTVDLRELLSLPPSDLASNVSSILTSNEALRRNLHHLTNRGEKDKVTIKDLERRCDALKNQVERRKSKETTKGFTAVAAVVDLGEKKKETEDNKVGESNSNSNNSNNSKPNNNLDDELLTVLKRTLADTNSKCTILTKNNKLLHSTVKAANKEKETAVESLVETEKNLKLKETEMGMLKMGLERERKLKDMAVNDHNMYKERVDNITTNNEYLRKMLEEARGEHFQYKDAKERERNKFNARIEDYERILIEAKEAIDNLTTEKQQADHRVINLEDAMASLKSSKNDLESRLNQVKEEYEVLRQSSEKHKKEGEEHKEGYEKEKKFRQSSIIKLAEQMQRVSASQEEAKQWEAQVRQLYEVIGKLNGEKEGMKKKIERLERRLESKVRASSDATVNALQDARKGGEEAAGILMKEKERLEKDLREEKEERARVEGEGERHYKEWEALKERLRVMEREKNTAEGLAKTERGGFERTLKEKDKEIARLGKRLGGVEGKLQELLRENMVEKNEELLAEVARIGAEMGILKLANDGLTAEVGQLNEEGRRMNDEVVEAVGEGRRLKELVYEKEGEVETAKKIGKKWEESCVTVKEKMAKVLQVVVGGMDEGKSVEQVLYDVKFVMLGEDD</sequence>
<protein>
    <submittedName>
        <fullName evidence="3">Uncharacterized protein</fullName>
    </submittedName>
</protein>
<feature type="region of interest" description="Disordered" evidence="2">
    <location>
        <begin position="142"/>
        <end position="168"/>
    </location>
</feature>
<evidence type="ECO:0000256" key="1">
    <source>
        <dbReference type="SAM" id="Coils"/>
    </source>
</evidence>
<accession>A0A9W6ZJS5</accession>
<organism evidence="3 4">
    <name type="scientific">Triparma laevis f. inornata</name>
    <dbReference type="NCBI Taxonomy" id="1714386"/>
    <lineage>
        <taxon>Eukaryota</taxon>
        <taxon>Sar</taxon>
        <taxon>Stramenopiles</taxon>
        <taxon>Ochrophyta</taxon>
        <taxon>Bolidophyceae</taxon>
        <taxon>Parmales</taxon>
        <taxon>Triparmaceae</taxon>
        <taxon>Triparma</taxon>
    </lineage>
</organism>
<feature type="coiled-coil region" evidence="1">
    <location>
        <begin position="536"/>
        <end position="603"/>
    </location>
</feature>
<proteinExistence type="predicted"/>
<dbReference type="AlphaFoldDB" id="A0A9W6ZJS5"/>
<evidence type="ECO:0000313" key="4">
    <source>
        <dbReference type="Proteomes" id="UP001162640"/>
    </source>
</evidence>
<keyword evidence="1" id="KW-0175">Coiled coil</keyword>
<reference evidence="4" key="1">
    <citation type="journal article" date="2023" name="Commun. Biol.">
        <title>Genome analysis of Parmales, the sister group of diatoms, reveals the evolutionary specialization of diatoms from phago-mixotrophs to photoautotrophs.</title>
        <authorList>
            <person name="Ban H."/>
            <person name="Sato S."/>
            <person name="Yoshikawa S."/>
            <person name="Yamada K."/>
            <person name="Nakamura Y."/>
            <person name="Ichinomiya M."/>
            <person name="Sato N."/>
            <person name="Blanc-Mathieu R."/>
            <person name="Endo H."/>
            <person name="Kuwata A."/>
            <person name="Ogata H."/>
        </authorList>
    </citation>
    <scope>NUCLEOTIDE SEQUENCE [LARGE SCALE GENOMIC DNA]</scope>
</reference>
<evidence type="ECO:0000256" key="2">
    <source>
        <dbReference type="SAM" id="MobiDB-lite"/>
    </source>
</evidence>
<feature type="region of interest" description="Disordered" evidence="2">
    <location>
        <begin position="1"/>
        <end position="59"/>
    </location>
</feature>